<evidence type="ECO:0000313" key="4">
    <source>
        <dbReference type="EMBL" id="MFC7582280.1"/>
    </source>
</evidence>
<protein>
    <submittedName>
        <fullName evidence="4">Maltose acetyltransferase domain-containing protein</fullName>
    </submittedName>
</protein>
<dbReference type="Proteomes" id="UP001596527">
    <property type="component" value="Unassembled WGS sequence"/>
</dbReference>
<dbReference type="RefSeq" id="WP_380976441.1">
    <property type="nucleotide sequence ID" value="NZ_JBHTEF010000002.1"/>
</dbReference>
<comment type="similarity">
    <text evidence="1">Belongs to the transferase hexapeptide repeat family.</text>
</comment>
<dbReference type="Pfam" id="PF12464">
    <property type="entry name" value="Mac"/>
    <property type="match status" value="1"/>
</dbReference>
<keyword evidence="2" id="KW-0808">Transferase</keyword>
<evidence type="ECO:0000256" key="2">
    <source>
        <dbReference type="ARBA" id="ARBA00022679"/>
    </source>
</evidence>
<accession>A0ABW2SQ69</accession>
<organism evidence="4 5">
    <name type="scientific">Schaalia naturae</name>
    <dbReference type="NCBI Taxonomy" id="635203"/>
    <lineage>
        <taxon>Bacteria</taxon>
        <taxon>Bacillati</taxon>
        <taxon>Actinomycetota</taxon>
        <taxon>Actinomycetes</taxon>
        <taxon>Actinomycetales</taxon>
        <taxon>Actinomycetaceae</taxon>
        <taxon>Schaalia</taxon>
    </lineage>
</organism>
<sequence length="51" mass="5839">MNIDHFAGDSRTNRERMLAGDLYIADDPDGARIAHRALQLIVGYQRLLREI</sequence>
<dbReference type="EMBL" id="JBHTEF010000002">
    <property type="protein sequence ID" value="MFC7582280.1"/>
    <property type="molecule type" value="Genomic_DNA"/>
</dbReference>
<proteinExistence type="inferred from homology"/>
<gene>
    <name evidence="4" type="ORF">ACFQWG_13900</name>
</gene>
<name>A0ABW2SQ69_9ACTO</name>
<evidence type="ECO:0000256" key="1">
    <source>
        <dbReference type="ARBA" id="ARBA00007274"/>
    </source>
</evidence>
<evidence type="ECO:0000259" key="3">
    <source>
        <dbReference type="Pfam" id="PF12464"/>
    </source>
</evidence>
<evidence type="ECO:0000313" key="5">
    <source>
        <dbReference type="Proteomes" id="UP001596527"/>
    </source>
</evidence>
<keyword evidence="5" id="KW-1185">Reference proteome</keyword>
<comment type="caution">
    <text evidence="4">The sequence shown here is derived from an EMBL/GenBank/DDBJ whole genome shotgun (WGS) entry which is preliminary data.</text>
</comment>
<reference evidence="5" key="1">
    <citation type="journal article" date="2019" name="Int. J. Syst. Evol. Microbiol.">
        <title>The Global Catalogue of Microorganisms (GCM) 10K type strain sequencing project: providing services to taxonomists for standard genome sequencing and annotation.</title>
        <authorList>
            <consortium name="The Broad Institute Genomics Platform"/>
            <consortium name="The Broad Institute Genome Sequencing Center for Infectious Disease"/>
            <person name="Wu L."/>
            <person name="Ma J."/>
        </authorList>
    </citation>
    <scope>NUCLEOTIDE SEQUENCE [LARGE SCALE GENOMIC DNA]</scope>
    <source>
        <strain evidence="5">CCUG 56698</strain>
    </source>
</reference>
<dbReference type="InterPro" id="IPR024688">
    <property type="entry name" value="Mac_dom"/>
</dbReference>
<feature type="domain" description="Maltose/galactoside acetyltransferase" evidence="3">
    <location>
        <begin position="16"/>
        <end position="44"/>
    </location>
</feature>